<accession>A0ABY5X079</accession>
<name>A0ABY5X079_LEICA</name>
<dbReference type="EMBL" id="CP081078">
    <property type="protein sequence ID" value="UWQ59983.1"/>
    <property type="molecule type" value="Genomic_DNA"/>
</dbReference>
<sequence>MGVRYQWVKFSDAAWFQSEDYKAGDWILAEIDDEFPDGGITLFGVEYCMRQSEVAEWGPEVPRPESI</sequence>
<organism evidence="1 2">
    <name type="scientific">Leisingera caerulea</name>
    <name type="common">Phaeobacter caeruleus</name>
    <dbReference type="NCBI Taxonomy" id="506591"/>
    <lineage>
        <taxon>Bacteria</taxon>
        <taxon>Pseudomonadati</taxon>
        <taxon>Pseudomonadota</taxon>
        <taxon>Alphaproteobacteria</taxon>
        <taxon>Rhodobacterales</taxon>
        <taxon>Roseobacteraceae</taxon>
        <taxon>Leisingera</taxon>
    </lineage>
</organism>
<evidence type="ECO:0000313" key="1">
    <source>
        <dbReference type="EMBL" id="UWQ59983.1"/>
    </source>
</evidence>
<gene>
    <name evidence="1" type="ORF">K3722_07585</name>
</gene>
<evidence type="ECO:0000313" key="2">
    <source>
        <dbReference type="Proteomes" id="UP001058184"/>
    </source>
</evidence>
<proteinExistence type="predicted"/>
<dbReference type="Proteomes" id="UP001058184">
    <property type="component" value="Chromosome"/>
</dbReference>
<reference evidence="1" key="1">
    <citation type="submission" date="2021-08" db="EMBL/GenBank/DDBJ databases">
        <authorList>
            <person name="Nwanade C."/>
            <person name="Wang M."/>
            <person name="Masoudi A."/>
            <person name="Yu Z."/>
            <person name="Liu J."/>
        </authorList>
    </citation>
    <scope>NUCLEOTIDE SEQUENCE</scope>
    <source>
        <strain evidence="1">S141</strain>
    </source>
</reference>
<dbReference type="RefSeq" id="WP_260003824.1">
    <property type="nucleotide sequence ID" value="NZ_CP081078.1"/>
</dbReference>
<keyword evidence="2" id="KW-1185">Reference proteome</keyword>
<protein>
    <submittedName>
        <fullName evidence="1">Uncharacterized protein</fullName>
    </submittedName>
</protein>